<proteinExistence type="predicted"/>
<dbReference type="Pfam" id="PF03706">
    <property type="entry name" value="LPG_synthase_TM"/>
    <property type="match status" value="1"/>
</dbReference>
<dbReference type="PANTHER" id="PTHR40277:SF1">
    <property type="entry name" value="BLL5419 PROTEIN"/>
    <property type="match status" value="1"/>
</dbReference>
<feature type="transmembrane region" description="Helical" evidence="6">
    <location>
        <begin position="209"/>
        <end position="231"/>
    </location>
</feature>
<evidence type="ECO:0000256" key="5">
    <source>
        <dbReference type="ARBA" id="ARBA00023136"/>
    </source>
</evidence>
<feature type="transmembrane region" description="Helical" evidence="6">
    <location>
        <begin position="286"/>
        <end position="310"/>
    </location>
</feature>
<evidence type="ECO:0000313" key="7">
    <source>
        <dbReference type="EMBL" id="GAA4431988.1"/>
    </source>
</evidence>
<evidence type="ECO:0000256" key="3">
    <source>
        <dbReference type="ARBA" id="ARBA00022692"/>
    </source>
</evidence>
<feature type="transmembrane region" description="Helical" evidence="6">
    <location>
        <begin position="51"/>
        <end position="72"/>
    </location>
</feature>
<evidence type="ECO:0000256" key="1">
    <source>
        <dbReference type="ARBA" id="ARBA00004651"/>
    </source>
</evidence>
<keyword evidence="2" id="KW-1003">Cell membrane</keyword>
<evidence type="ECO:0000256" key="4">
    <source>
        <dbReference type="ARBA" id="ARBA00022989"/>
    </source>
</evidence>
<keyword evidence="8" id="KW-1185">Reference proteome</keyword>
<keyword evidence="5 6" id="KW-0472">Membrane</keyword>
<feature type="transmembrane region" description="Helical" evidence="6">
    <location>
        <begin position="20"/>
        <end position="39"/>
    </location>
</feature>
<sequence>MREGTPGRTTGRATAVPWRWVRTIVGAVVLGVVVWQTGLAPFADGVRALDVVTLAAAAAVAVVTTAACAWRWHLVARGLGVDVAMGPAVASCYRAQFLNVTLPAGVLGDVHRGVRHGRLAGSTSRGLRSVAWERFAGQVVLVLIVVATLLLVPSPVRLAAPALLAVLVAAAAVAALALRLVPSTATASRFGRLLRGLGDDVRHGLLARAAWPGVVVTSVVAVAGHVATYLLAARAVGVTAPLLTLVPLALLVLLAAGLPLNVAGWGPREGMAAWVFGVAGLGAEQGVATAVAYGVMVVFASLPGVVVLAVGSAPRARGRAVQPSTRAGGPLHRSPT</sequence>
<dbReference type="InterPro" id="IPR022791">
    <property type="entry name" value="L-PG_synthase/AglD"/>
</dbReference>
<keyword evidence="4 6" id="KW-1133">Transmembrane helix</keyword>
<dbReference type="Proteomes" id="UP001500622">
    <property type="component" value="Unassembled WGS sequence"/>
</dbReference>
<protein>
    <submittedName>
        <fullName evidence="7">Uncharacterized protein</fullName>
    </submittedName>
</protein>
<comment type="caution">
    <text evidence="7">The sequence shown here is derived from an EMBL/GenBank/DDBJ whole genome shotgun (WGS) entry which is preliminary data.</text>
</comment>
<keyword evidence="3 6" id="KW-0812">Transmembrane</keyword>
<gene>
    <name evidence="7" type="ORF">GCM10023169_37190</name>
</gene>
<evidence type="ECO:0000313" key="8">
    <source>
        <dbReference type="Proteomes" id="UP001500622"/>
    </source>
</evidence>
<dbReference type="PANTHER" id="PTHR40277">
    <property type="entry name" value="BLL5419 PROTEIN"/>
    <property type="match status" value="1"/>
</dbReference>
<feature type="transmembrane region" description="Helical" evidence="6">
    <location>
        <begin position="159"/>
        <end position="181"/>
    </location>
</feature>
<feature type="transmembrane region" description="Helical" evidence="6">
    <location>
        <begin position="135"/>
        <end position="152"/>
    </location>
</feature>
<organism evidence="7 8">
    <name type="scientific">Georgenia halophila</name>
    <dbReference type="NCBI Taxonomy" id="620889"/>
    <lineage>
        <taxon>Bacteria</taxon>
        <taxon>Bacillati</taxon>
        <taxon>Actinomycetota</taxon>
        <taxon>Actinomycetes</taxon>
        <taxon>Micrococcales</taxon>
        <taxon>Bogoriellaceae</taxon>
        <taxon>Georgenia</taxon>
    </lineage>
</organism>
<comment type="subcellular location">
    <subcellularLocation>
        <location evidence="1">Cell membrane</location>
        <topology evidence="1">Multi-pass membrane protein</topology>
    </subcellularLocation>
</comment>
<accession>A0ABP8LLE7</accession>
<dbReference type="RefSeq" id="WP_345218309.1">
    <property type="nucleotide sequence ID" value="NZ_BAABGN010000013.1"/>
</dbReference>
<feature type="transmembrane region" description="Helical" evidence="6">
    <location>
        <begin position="243"/>
        <end position="266"/>
    </location>
</feature>
<evidence type="ECO:0000256" key="6">
    <source>
        <dbReference type="SAM" id="Phobius"/>
    </source>
</evidence>
<evidence type="ECO:0000256" key="2">
    <source>
        <dbReference type="ARBA" id="ARBA00022475"/>
    </source>
</evidence>
<name>A0ABP8LLE7_9MICO</name>
<dbReference type="EMBL" id="BAABGN010000013">
    <property type="protein sequence ID" value="GAA4431988.1"/>
    <property type="molecule type" value="Genomic_DNA"/>
</dbReference>
<reference evidence="8" key="1">
    <citation type="journal article" date="2019" name="Int. J. Syst. Evol. Microbiol.">
        <title>The Global Catalogue of Microorganisms (GCM) 10K type strain sequencing project: providing services to taxonomists for standard genome sequencing and annotation.</title>
        <authorList>
            <consortium name="The Broad Institute Genomics Platform"/>
            <consortium name="The Broad Institute Genome Sequencing Center for Infectious Disease"/>
            <person name="Wu L."/>
            <person name="Ma J."/>
        </authorList>
    </citation>
    <scope>NUCLEOTIDE SEQUENCE [LARGE SCALE GENOMIC DNA]</scope>
    <source>
        <strain evidence="8">JCM 17810</strain>
    </source>
</reference>